<name>A0AAN9JNY4_CLITE</name>
<feature type="region of interest" description="Disordered" evidence="1">
    <location>
        <begin position="49"/>
        <end position="72"/>
    </location>
</feature>
<evidence type="ECO:0000256" key="1">
    <source>
        <dbReference type="SAM" id="MobiDB-lite"/>
    </source>
</evidence>
<reference evidence="2 3" key="1">
    <citation type="submission" date="2024-01" db="EMBL/GenBank/DDBJ databases">
        <title>The genomes of 5 underutilized Papilionoideae crops provide insights into root nodulation and disease resistance.</title>
        <authorList>
            <person name="Yuan L."/>
        </authorList>
    </citation>
    <scope>NUCLEOTIDE SEQUENCE [LARGE SCALE GENOMIC DNA]</scope>
    <source>
        <strain evidence="2">LY-2023</strain>
        <tissue evidence="2">Leaf</tissue>
    </source>
</reference>
<gene>
    <name evidence="2" type="ORF">RJT34_13439</name>
</gene>
<sequence length="72" mass="8100">MLMHSQRISITNPWLKNKGNEVNNSPMISLLTLQDTKTLVPLSNSIVNTELKSPTRRHSHAQAQTRTRGSGY</sequence>
<evidence type="ECO:0000313" key="2">
    <source>
        <dbReference type="EMBL" id="KAK7302547.1"/>
    </source>
</evidence>
<dbReference type="AlphaFoldDB" id="A0AAN9JNY4"/>
<feature type="compositionally biased region" description="Polar residues" evidence="1">
    <location>
        <begin position="61"/>
        <end position="72"/>
    </location>
</feature>
<keyword evidence="3" id="KW-1185">Reference proteome</keyword>
<comment type="caution">
    <text evidence="2">The sequence shown here is derived from an EMBL/GenBank/DDBJ whole genome shotgun (WGS) entry which is preliminary data.</text>
</comment>
<dbReference type="Proteomes" id="UP001359559">
    <property type="component" value="Unassembled WGS sequence"/>
</dbReference>
<protein>
    <submittedName>
        <fullName evidence="2">Uncharacterized protein</fullName>
    </submittedName>
</protein>
<proteinExistence type="predicted"/>
<evidence type="ECO:0000313" key="3">
    <source>
        <dbReference type="Proteomes" id="UP001359559"/>
    </source>
</evidence>
<dbReference type="EMBL" id="JAYKXN010000003">
    <property type="protein sequence ID" value="KAK7302547.1"/>
    <property type="molecule type" value="Genomic_DNA"/>
</dbReference>
<accession>A0AAN9JNY4</accession>
<organism evidence="2 3">
    <name type="scientific">Clitoria ternatea</name>
    <name type="common">Butterfly pea</name>
    <dbReference type="NCBI Taxonomy" id="43366"/>
    <lineage>
        <taxon>Eukaryota</taxon>
        <taxon>Viridiplantae</taxon>
        <taxon>Streptophyta</taxon>
        <taxon>Embryophyta</taxon>
        <taxon>Tracheophyta</taxon>
        <taxon>Spermatophyta</taxon>
        <taxon>Magnoliopsida</taxon>
        <taxon>eudicotyledons</taxon>
        <taxon>Gunneridae</taxon>
        <taxon>Pentapetalae</taxon>
        <taxon>rosids</taxon>
        <taxon>fabids</taxon>
        <taxon>Fabales</taxon>
        <taxon>Fabaceae</taxon>
        <taxon>Papilionoideae</taxon>
        <taxon>50 kb inversion clade</taxon>
        <taxon>NPAAA clade</taxon>
        <taxon>indigoferoid/millettioid clade</taxon>
        <taxon>Phaseoleae</taxon>
        <taxon>Clitoria</taxon>
    </lineage>
</organism>